<dbReference type="EMBL" id="NIHW01000024">
    <property type="protein sequence ID" value="PLT85652.1"/>
    <property type="molecule type" value="Genomic_DNA"/>
</dbReference>
<dbReference type="SUPFAM" id="SSF51215">
    <property type="entry name" value="Regulatory protein AraC"/>
    <property type="match status" value="1"/>
</dbReference>
<dbReference type="PROSITE" id="PS01124">
    <property type="entry name" value="HTH_ARAC_FAMILY_2"/>
    <property type="match status" value="1"/>
</dbReference>
<gene>
    <name evidence="5" type="ORF">CDL18_02035</name>
    <name evidence="6" type="ORF">CDL20_10000</name>
</gene>
<dbReference type="InterPro" id="IPR003313">
    <property type="entry name" value="AraC-bd"/>
</dbReference>
<dbReference type="Gene3D" id="2.60.120.10">
    <property type="entry name" value="Jelly Rolls"/>
    <property type="match status" value="1"/>
</dbReference>
<name>A0A2N5PYZ3_MEDGN</name>
<dbReference type="SMART" id="SM00342">
    <property type="entry name" value="HTH_ARAC"/>
    <property type="match status" value="1"/>
</dbReference>
<dbReference type="PANTHER" id="PTHR43280">
    <property type="entry name" value="ARAC-FAMILY TRANSCRIPTIONAL REGULATOR"/>
    <property type="match status" value="1"/>
</dbReference>
<evidence type="ECO:0000256" key="1">
    <source>
        <dbReference type="ARBA" id="ARBA00023015"/>
    </source>
</evidence>
<evidence type="ECO:0000256" key="2">
    <source>
        <dbReference type="ARBA" id="ARBA00023125"/>
    </source>
</evidence>
<evidence type="ECO:0000313" key="7">
    <source>
        <dbReference type="Proteomes" id="UP000234840"/>
    </source>
</evidence>
<keyword evidence="1" id="KW-0805">Transcription regulation</keyword>
<dbReference type="InterPro" id="IPR009057">
    <property type="entry name" value="Homeodomain-like_sf"/>
</dbReference>
<dbReference type="SUPFAM" id="SSF46689">
    <property type="entry name" value="Homeodomain-like"/>
    <property type="match status" value="1"/>
</dbReference>
<dbReference type="Pfam" id="PF12833">
    <property type="entry name" value="HTH_18"/>
    <property type="match status" value="1"/>
</dbReference>
<evidence type="ECO:0000313" key="6">
    <source>
        <dbReference type="EMBL" id="PLT85652.1"/>
    </source>
</evidence>
<evidence type="ECO:0000256" key="3">
    <source>
        <dbReference type="ARBA" id="ARBA00023163"/>
    </source>
</evidence>
<dbReference type="CDD" id="cd02208">
    <property type="entry name" value="cupin_RmlC-like"/>
    <property type="match status" value="1"/>
</dbReference>
<proteinExistence type="predicted"/>
<dbReference type="InterPro" id="IPR018060">
    <property type="entry name" value="HTH_AraC"/>
</dbReference>
<dbReference type="Proteomes" id="UP000234849">
    <property type="component" value="Unassembled WGS sequence"/>
</dbReference>
<dbReference type="Proteomes" id="UP000234840">
    <property type="component" value="Unassembled WGS sequence"/>
</dbReference>
<sequence>MIGILKGTITEQVQQETIVLREGDILLVNPNVIHAIKSSPEEENLCMIIQIKPELFASGGDSAADLRFYLNSTDEEIPECGFEKFYQRMARIIYESMSDEKYAEFRTKAEVYQLIADLFQYAVYDVRIQDTFHRDAQAVTISVIDYMEKHLEDEKIVEAACHEFGISRKTMDRNLKMTIGVTGKEIVDSLRIDKAKNLLKNTGKNMNYILDVCGFGSEKTFYRAFRQETGLTPGEFRERGKLVNYHEVLKGYLDVETPEVRAILRGILQKGRL</sequence>
<dbReference type="InterPro" id="IPR018062">
    <property type="entry name" value="HTH_AraC-typ_CS"/>
</dbReference>
<dbReference type="InterPro" id="IPR014710">
    <property type="entry name" value="RmlC-like_jellyroll"/>
</dbReference>
<organism evidence="6 7">
    <name type="scientific">Mediterraneibacter gnavus</name>
    <name type="common">Ruminococcus gnavus</name>
    <dbReference type="NCBI Taxonomy" id="33038"/>
    <lineage>
        <taxon>Bacteria</taxon>
        <taxon>Bacillati</taxon>
        <taxon>Bacillota</taxon>
        <taxon>Clostridia</taxon>
        <taxon>Lachnospirales</taxon>
        <taxon>Lachnospiraceae</taxon>
        <taxon>Mediterraneibacter</taxon>
    </lineage>
</organism>
<dbReference type="PROSITE" id="PS00041">
    <property type="entry name" value="HTH_ARAC_FAMILY_1"/>
    <property type="match status" value="1"/>
</dbReference>
<dbReference type="PANTHER" id="PTHR43280:SF28">
    <property type="entry name" value="HTH-TYPE TRANSCRIPTIONAL ACTIVATOR RHAS"/>
    <property type="match status" value="1"/>
</dbReference>
<dbReference type="AlphaFoldDB" id="A0A2N5PYZ3"/>
<keyword evidence="2" id="KW-0238">DNA-binding</keyword>
<dbReference type="Gene3D" id="1.10.10.60">
    <property type="entry name" value="Homeodomain-like"/>
    <property type="match status" value="1"/>
</dbReference>
<comment type="caution">
    <text evidence="6">The sequence shown here is derived from an EMBL/GenBank/DDBJ whole genome shotgun (WGS) entry which is preliminary data.</text>
</comment>
<dbReference type="Pfam" id="PF02311">
    <property type="entry name" value="AraC_binding"/>
    <property type="match status" value="1"/>
</dbReference>
<dbReference type="InterPro" id="IPR037923">
    <property type="entry name" value="HTH-like"/>
</dbReference>
<evidence type="ECO:0000313" key="5">
    <source>
        <dbReference type="EMBL" id="PLT58372.1"/>
    </source>
</evidence>
<keyword evidence="3" id="KW-0804">Transcription</keyword>
<reference evidence="7 8" key="1">
    <citation type="journal article" date="2017" name="Genome Med.">
        <title>A novel Ruminococcus gnavus clade enriched in inflammatory bowel disease patients.</title>
        <authorList>
            <person name="Hall A.B."/>
            <person name="Yassour M."/>
            <person name="Sauk J."/>
            <person name="Garner A."/>
            <person name="Jiang X."/>
            <person name="Arthur T."/>
            <person name="Lagoudas G.K."/>
            <person name="Vatanen T."/>
            <person name="Fornelos N."/>
            <person name="Wilson R."/>
            <person name="Bertha M."/>
            <person name="Cohen M."/>
            <person name="Garber J."/>
            <person name="Khalili H."/>
            <person name="Gevers D."/>
            <person name="Ananthakrishnan A.N."/>
            <person name="Kugathasan S."/>
            <person name="Lander E.S."/>
            <person name="Blainey P."/>
            <person name="Vlamakis H."/>
            <person name="Xavier R.J."/>
            <person name="Huttenhower C."/>
        </authorList>
    </citation>
    <scope>NUCLEOTIDE SEQUENCE [LARGE SCALE GENOMIC DNA]</scope>
    <source>
        <strain evidence="5 8">RJX1118</strain>
        <strain evidence="6 7">RJX1128</strain>
    </source>
</reference>
<dbReference type="GO" id="GO:0043565">
    <property type="term" value="F:sequence-specific DNA binding"/>
    <property type="evidence" value="ECO:0007669"/>
    <property type="project" value="InterPro"/>
</dbReference>
<protein>
    <recommendedName>
        <fullName evidence="4">HTH araC/xylS-type domain-containing protein</fullName>
    </recommendedName>
</protein>
<feature type="domain" description="HTH araC/xylS-type" evidence="4">
    <location>
        <begin position="141"/>
        <end position="239"/>
    </location>
</feature>
<dbReference type="GO" id="GO:0003700">
    <property type="term" value="F:DNA-binding transcription factor activity"/>
    <property type="evidence" value="ECO:0007669"/>
    <property type="project" value="InterPro"/>
</dbReference>
<accession>A0A2N5PYZ3</accession>
<evidence type="ECO:0000313" key="8">
    <source>
        <dbReference type="Proteomes" id="UP000234849"/>
    </source>
</evidence>
<evidence type="ECO:0000259" key="4">
    <source>
        <dbReference type="PROSITE" id="PS01124"/>
    </source>
</evidence>
<dbReference type="EMBL" id="NIHM01000001">
    <property type="protein sequence ID" value="PLT58372.1"/>
    <property type="molecule type" value="Genomic_DNA"/>
</dbReference>